<feature type="transmembrane region" description="Helical" evidence="1">
    <location>
        <begin position="31"/>
        <end position="50"/>
    </location>
</feature>
<sequence>MEYKKDEVAENIVESLDRDFSVVQKRRINAWYIYAFVGVVIGAIITFGYLSRNGALSSSEASMFGRTYTHEFEAWYKRPNGQVNIINFYGRIKGSSRRNTTWISVSSNSHHKGTKYYGNTGDEYTGRLTFTGARVADQKLNYTKTINFPAQPEEGKWKIIIGGSPLDRNGFYLLSKEFIPTVNEAPGRRGDDPVYVPGGSINVGTSTNPNPGYVPGGSINVPTSTTTSTPVGSAPVGGTKVAIAPNISSRVLGWSSNRTRITVDNLSEISLSLPGNAYTTTINKLVLNFSGPAIYRTSAFSVNLIDASTGTSFANSTSQTCSVTQMSCSVTFTPNYVLTPGNIKNLRVQLNSGSFSNIATAQDPLIITINNTSDFIYSSDAGSNQTISSSKLPVLISSVSYE</sequence>
<organism evidence="2 3">
    <name type="scientific">Candidatus Harrisonbacteria bacterium CG10_big_fil_rev_8_21_14_0_10_38_8</name>
    <dbReference type="NCBI Taxonomy" id="1974582"/>
    <lineage>
        <taxon>Bacteria</taxon>
        <taxon>Candidatus Harrisoniibacteriota</taxon>
    </lineage>
</organism>
<evidence type="ECO:0000313" key="2">
    <source>
        <dbReference type="EMBL" id="PIT93081.1"/>
    </source>
</evidence>
<accession>A0A2M6WJX0</accession>
<evidence type="ECO:0000313" key="3">
    <source>
        <dbReference type="Proteomes" id="UP000229112"/>
    </source>
</evidence>
<keyword evidence="1" id="KW-1133">Transmembrane helix</keyword>
<gene>
    <name evidence="2" type="ORF">COU06_01885</name>
</gene>
<comment type="caution">
    <text evidence="2">The sequence shown here is derived from an EMBL/GenBank/DDBJ whole genome shotgun (WGS) entry which is preliminary data.</text>
</comment>
<reference evidence="3" key="1">
    <citation type="submission" date="2017-09" db="EMBL/GenBank/DDBJ databases">
        <title>Depth-based differentiation of microbial function through sediment-hosted aquifers and enrichment of novel symbionts in the deep terrestrial subsurface.</title>
        <authorList>
            <person name="Probst A.J."/>
            <person name="Ladd B."/>
            <person name="Jarett J.K."/>
            <person name="Geller-Mcgrath D.E."/>
            <person name="Sieber C.M.K."/>
            <person name="Emerson J.B."/>
            <person name="Anantharaman K."/>
            <person name="Thomas B.C."/>
            <person name="Malmstrom R."/>
            <person name="Stieglmeier M."/>
            <person name="Klingl A."/>
            <person name="Woyke T."/>
            <person name="Ryan C.M."/>
            <person name="Banfield J.F."/>
        </authorList>
    </citation>
    <scope>NUCLEOTIDE SEQUENCE [LARGE SCALE GENOMIC DNA]</scope>
</reference>
<protein>
    <submittedName>
        <fullName evidence="2">Uncharacterized protein</fullName>
    </submittedName>
</protein>
<name>A0A2M6WJX0_9BACT</name>
<keyword evidence="1" id="KW-0472">Membrane</keyword>
<keyword evidence="1" id="KW-0812">Transmembrane</keyword>
<proteinExistence type="predicted"/>
<evidence type="ECO:0000256" key="1">
    <source>
        <dbReference type="SAM" id="Phobius"/>
    </source>
</evidence>
<dbReference type="EMBL" id="PFAY01000013">
    <property type="protein sequence ID" value="PIT93081.1"/>
    <property type="molecule type" value="Genomic_DNA"/>
</dbReference>
<dbReference type="AlphaFoldDB" id="A0A2M6WJX0"/>
<dbReference type="Proteomes" id="UP000229112">
    <property type="component" value="Unassembled WGS sequence"/>
</dbReference>